<evidence type="ECO:0000313" key="3">
    <source>
        <dbReference type="Proteomes" id="UP000298390"/>
    </source>
</evidence>
<evidence type="ECO:0000256" key="1">
    <source>
        <dbReference type="SAM" id="MobiDB-lite"/>
    </source>
</evidence>
<gene>
    <name evidence="2" type="ORF">EVJ58_g7298</name>
</gene>
<feature type="compositionally biased region" description="Polar residues" evidence="1">
    <location>
        <begin position="10"/>
        <end position="23"/>
    </location>
</feature>
<protein>
    <submittedName>
        <fullName evidence="2">Uncharacterized protein</fullName>
    </submittedName>
</protein>
<sequence>MPKATRHHSSSTILRAATTTIGRRTSRCSRRPNGRTRSRQRLDSRTGNRRQSSYQRLTTQTAAQDRPLLPPTGFLSGSRAYPLDSGDASLEFGDSPPTSRGPGDTQHGRAAQDSPDARASPATRDGTARDTADVERRVVEVKVKEKERGVEGCEKKEEDQDQDQDNSSTDEHEGSNPEGMPSLDEPPSPPPLPVPAPADVSTNVKLVMRAALPTPSRSRGPSVSTNADEHEGQNFSTSACIPPPASADARRVVYAAERYVMKSRSATAGCATMQDSPPGHRVPGLGHGLPGPDKEHIAAYKASIREAGAARPPGPHPRPELCAGHCIRVRHRGPRALIPSLSRRMWAQCS</sequence>
<dbReference type="EMBL" id="SEKV01000461">
    <property type="protein sequence ID" value="TFY56990.1"/>
    <property type="molecule type" value="Genomic_DNA"/>
</dbReference>
<dbReference type="AlphaFoldDB" id="A0A4Y9Y472"/>
<feature type="compositionally biased region" description="Pro residues" evidence="1">
    <location>
        <begin position="184"/>
        <end position="196"/>
    </location>
</feature>
<feature type="compositionally biased region" description="Basic residues" evidence="1">
    <location>
        <begin position="24"/>
        <end position="39"/>
    </location>
</feature>
<dbReference type="Proteomes" id="UP000298390">
    <property type="component" value="Unassembled WGS sequence"/>
</dbReference>
<feature type="compositionally biased region" description="Basic and acidic residues" evidence="1">
    <location>
        <begin position="126"/>
        <end position="158"/>
    </location>
</feature>
<comment type="caution">
    <text evidence="2">The sequence shown here is derived from an EMBL/GenBank/DDBJ whole genome shotgun (WGS) entry which is preliminary data.</text>
</comment>
<reference evidence="2 3" key="1">
    <citation type="submission" date="2019-01" db="EMBL/GenBank/DDBJ databases">
        <title>Genome sequencing of the rare red list fungi Fomitopsis rosea.</title>
        <authorList>
            <person name="Buettner E."/>
            <person name="Kellner H."/>
        </authorList>
    </citation>
    <scope>NUCLEOTIDE SEQUENCE [LARGE SCALE GENOMIC DNA]</scope>
    <source>
        <strain evidence="2 3">DSM 105464</strain>
    </source>
</reference>
<accession>A0A4Y9Y472</accession>
<feature type="compositionally biased region" description="Polar residues" evidence="1">
    <location>
        <begin position="49"/>
        <end position="63"/>
    </location>
</feature>
<feature type="compositionally biased region" description="Polar residues" evidence="1">
    <location>
        <begin position="215"/>
        <end position="226"/>
    </location>
</feature>
<organism evidence="2 3">
    <name type="scientific">Rhodofomes roseus</name>
    <dbReference type="NCBI Taxonomy" id="34475"/>
    <lineage>
        <taxon>Eukaryota</taxon>
        <taxon>Fungi</taxon>
        <taxon>Dikarya</taxon>
        <taxon>Basidiomycota</taxon>
        <taxon>Agaricomycotina</taxon>
        <taxon>Agaricomycetes</taxon>
        <taxon>Polyporales</taxon>
        <taxon>Rhodofomes</taxon>
    </lineage>
</organism>
<evidence type="ECO:0000313" key="2">
    <source>
        <dbReference type="EMBL" id="TFY56990.1"/>
    </source>
</evidence>
<feature type="region of interest" description="Disordered" evidence="1">
    <location>
        <begin position="1"/>
        <end position="244"/>
    </location>
</feature>
<proteinExistence type="predicted"/>
<name>A0A4Y9Y472_9APHY</name>